<dbReference type="Proteomes" id="UP000249620">
    <property type="component" value="Unassembled WGS sequence"/>
</dbReference>
<evidence type="ECO:0000256" key="3">
    <source>
        <dbReference type="ARBA" id="ARBA00022807"/>
    </source>
</evidence>
<dbReference type="AlphaFoldDB" id="A0A327Z498"/>
<dbReference type="InterPro" id="IPR038765">
    <property type="entry name" value="Papain-like_cys_pep_sf"/>
</dbReference>
<dbReference type="PIRSF" id="PIRSF005700">
    <property type="entry name" value="PepC"/>
    <property type="match status" value="1"/>
</dbReference>
<dbReference type="RefSeq" id="WP_181452318.1">
    <property type="nucleotide sequence ID" value="NZ_QLMI01000001.1"/>
</dbReference>
<dbReference type="GO" id="GO:0070005">
    <property type="term" value="F:cysteine-type aminopeptidase activity"/>
    <property type="evidence" value="ECO:0007669"/>
    <property type="project" value="InterPro"/>
</dbReference>
<dbReference type="InterPro" id="IPR000169">
    <property type="entry name" value="Pept_cys_AS"/>
</dbReference>
<comment type="caution">
    <text evidence="7">The sequence shown here is derived from an EMBL/GenBank/DDBJ whole genome shotgun (WGS) entry which is preliminary data.</text>
</comment>
<dbReference type="Pfam" id="PF03051">
    <property type="entry name" value="Peptidase_C1_2"/>
    <property type="match status" value="1"/>
</dbReference>
<dbReference type="GO" id="GO:0043418">
    <property type="term" value="P:homocysteine catabolic process"/>
    <property type="evidence" value="ECO:0007669"/>
    <property type="project" value="TreeGrafter"/>
</dbReference>
<reference evidence="7 8" key="1">
    <citation type="submission" date="2018-06" db="EMBL/GenBank/DDBJ databases">
        <title>Genomic Encyclopedia of Type Strains, Phase III (KMG-III): the genomes of soil and plant-associated and newly described type strains.</title>
        <authorList>
            <person name="Whitman W."/>
        </authorList>
    </citation>
    <scope>NUCLEOTIDE SEQUENCE [LARGE SCALE GENOMIC DNA]</scope>
    <source>
        <strain evidence="7 8">CGMCC 1.12398</strain>
    </source>
</reference>
<organism evidence="7 8">
    <name type="scientific">Flavobacterium aquaticum</name>
    <dbReference type="NCBI Taxonomy" id="1236486"/>
    <lineage>
        <taxon>Bacteria</taxon>
        <taxon>Pseudomonadati</taxon>
        <taxon>Bacteroidota</taxon>
        <taxon>Flavobacteriia</taxon>
        <taxon>Flavobacteriales</taxon>
        <taxon>Flavobacteriaceae</taxon>
        <taxon>Flavobacterium</taxon>
    </lineage>
</organism>
<keyword evidence="1 4" id="KW-0645">Protease</keyword>
<keyword evidence="3 4" id="KW-0788">Thiol protease</keyword>
<keyword evidence="2 4" id="KW-0378">Hydrolase</keyword>
<evidence type="ECO:0000256" key="1">
    <source>
        <dbReference type="ARBA" id="ARBA00022670"/>
    </source>
</evidence>
<evidence type="ECO:0000256" key="6">
    <source>
        <dbReference type="SAM" id="SignalP"/>
    </source>
</evidence>
<feature type="chain" id="PRO_5016280214" description="Aminopeptidase" evidence="6">
    <location>
        <begin position="20"/>
        <end position="372"/>
    </location>
</feature>
<evidence type="ECO:0000256" key="5">
    <source>
        <dbReference type="PIRSR" id="PIRSR005700-1"/>
    </source>
</evidence>
<gene>
    <name evidence="7" type="ORF">B0I03_101381</name>
</gene>
<dbReference type="EMBL" id="QLMI01000001">
    <property type="protein sequence ID" value="RAK25219.1"/>
    <property type="molecule type" value="Genomic_DNA"/>
</dbReference>
<feature type="signal peptide" evidence="6">
    <location>
        <begin position="1"/>
        <end position="19"/>
    </location>
</feature>
<dbReference type="PROSITE" id="PS00139">
    <property type="entry name" value="THIOL_PROTEASE_CYS"/>
    <property type="match status" value="1"/>
</dbReference>
<proteinExistence type="inferred from homology"/>
<accession>A0A327Z498</accession>
<dbReference type="PANTHER" id="PTHR10363">
    <property type="entry name" value="BLEOMYCIN HYDROLASE"/>
    <property type="match status" value="1"/>
</dbReference>
<name>A0A327Z498_9FLAO</name>
<sequence>MKNLFIGLLFASGLFSASAQNYEFQKVNDVECLPVISQDITGTCWSFSTSSFLESEIIRLTGKKIDLSEMYQARTTYPLKAENYVLRQGKANFSEGALAHDVINSVAKYGLVPNSIYDGLGDDVNKHNHAEMVAVLEAMLKTYVENPAKKLSPNWKQAINAVLDIYLGSIPTKFEYEGKNYTPKSFAEFAKIKPENYVTLTSFTHEANYKPFILNIPDNFSNGSMYNLPLDEFITNIDNALANGYSLSLDCDVSEPTFSGKYGVAFIPEKEEDNKTGLGEIVVEKKITPEFRQQEFENLTTTDDHLMHIVGTVKDQKGNVYYKVKNSWGSDEKKVANGGYVYMSVAYMKLKAISVMVHKDGISKETKKKLGL</sequence>
<feature type="active site" evidence="5">
    <location>
        <position position="326"/>
    </location>
</feature>
<comment type="similarity">
    <text evidence="4">Belongs to the peptidase C1 family.</text>
</comment>
<evidence type="ECO:0000313" key="7">
    <source>
        <dbReference type="EMBL" id="RAK25219.1"/>
    </source>
</evidence>
<dbReference type="InterPro" id="IPR004134">
    <property type="entry name" value="Peptidase_C1B"/>
</dbReference>
<feature type="active site" evidence="5">
    <location>
        <position position="305"/>
    </location>
</feature>
<protein>
    <recommendedName>
        <fullName evidence="4">Aminopeptidase</fullName>
    </recommendedName>
</protein>
<evidence type="ECO:0000256" key="2">
    <source>
        <dbReference type="ARBA" id="ARBA00022801"/>
    </source>
</evidence>
<evidence type="ECO:0000313" key="8">
    <source>
        <dbReference type="Proteomes" id="UP000249620"/>
    </source>
</evidence>
<feature type="active site" evidence="5">
    <location>
        <position position="44"/>
    </location>
</feature>
<evidence type="ECO:0000256" key="4">
    <source>
        <dbReference type="PIRNR" id="PIRNR005700"/>
    </source>
</evidence>
<keyword evidence="4" id="KW-0031">Aminopeptidase</keyword>
<keyword evidence="8" id="KW-1185">Reference proteome</keyword>
<dbReference type="SUPFAM" id="SSF54001">
    <property type="entry name" value="Cysteine proteinases"/>
    <property type="match status" value="1"/>
</dbReference>
<dbReference type="GO" id="GO:0006508">
    <property type="term" value="P:proteolysis"/>
    <property type="evidence" value="ECO:0007669"/>
    <property type="project" value="UniProtKB-KW"/>
</dbReference>
<dbReference type="GO" id="GO:0009636">
    <property type="term" value="P:response to toxic substance"/>
    <property type="evidence" value="ECO:0007669"/>
    <property type="project" value="TreeGrafter"/>
</dbReference>
<dbReference type="GO" id="GO:0005737">
    <property type="term" value="C:cytoplasm"/>
    <property type="evidence" value="ECO:0007669"/>
    <property type="project" value="TreeGrafter"/>
</dbReference>
<dbReference type="Gene3D" id="3.90.70.10">
    <property type="entry name" value="Cysteine proteinases"/>
    <property type="match status" value="1"/>
</dbReference>
<keyword evidence="6" id="KW-0732">Signal</keyword>
<dbReference type="PANTHER" id="PTHR10363:SF2">
    <property type="entry name" value="BLEOMYCIN HYDROLASE"/>
    <property type="match status" value="1"/>
</dbReference>